<keyword evidence="3" id="KW-1133">Transmembrane helix</keyword>
<evidence type="ECO:0000256" key="1">
    <source>
        <dbReference type="ARBA" id="ARBA00022801"/>
    </source>
</evidence>
<dbReference type="GO" id="GO:0016787">
    <property type="term" value="F:hydrolase activity"/>
    <property type="evidence" value="ECO:0007669"/>
    <property type="project" value="UniProtKB-KW"/>
</dbReference>
<dbReference type="CDD" id="cd05827">
    <property type="entry name" value="Sortase_C"/>
    <property type="match status" value="1"/>
</dbReference>
<keyword evidence="3" id="KW-0472">Membrane</keyword>
<dbReference type="NCBIfam" id="TIGR01076">
    <property type="entry name" value="sortase_fam"/>
    <property type="match status" value="1"/>
</dbReference>
<dbReference type="EMBL" id="CP011309">
    <property type="protein sequence ID" value="AKF28902.1"/>
    <property type="molecule type" value="Genomic_DNA"/>
</dbReference>
<dbReference type="PATRIC" id="fig|92706.3.peg.299"/>
<dbReference type="Gene3D" id="2.40.260.10">
    <property type="entry name" value="Sortase"/>
    <property type="match status" value="1"/>
</dbReference>
<dbReference type="SUPFAM" id="SSF63817">
    <property type="entry name" value="Sortase"/>
    <property type="match status" value="1"/>
</dbReference>
<gene>
    <name evidence="4" type="ORF">YH66_01460</name>
</gene>
<dbReference type="Proteomes" id="UP000034037">
    <property type="component" value="Chromosome"/>
</dbReference>
<dbReference type="HOGENOM" id="CLU_045680_1_2_11"/>
<protein>
    <submittedName>
        <fullName evidence="4">Sortase</fullName>
    </submittedName>
</protein>
<evidence type="ECO:0000256" key="2">
    <source>
        <dbReference type="PIRSR" id="PIRSR605754-1"/>
    </source>
</evidence>
<feature type="active site" description="Acyl-thioester intermediate" evidence="2">
    <location>
        <position position="233"/>
    </location>
</feature>
<dbReference type="AlphaFoldDB" id="A0A0F6Z7J2"/>
<accession>A0A0F6Z7J2</accession>
<evidence type="ECO:0000256" key="3">
    <source>
        <dbReference type="SAM" id="Phobius"/>
    </source>
</evidence>
<dbReference type="Pfam" id="PF04203">
    <property type="entry name" value="Sortase"/>
    <property type="match status" value="1"/>
</dbReference>
<organism evidence="4 5">
    <name type="scientific">[Brevibacterium] flavum</name>
    <dbReference type="NCBI Taxonomy" id="92706"/>
    <lineage>
        <taxon>Bacteria</taxon>
        <taxon>Bacillati</taxon>
        <taxon>Actinomycetota</taxon>
        <taxon>Actinomycetes</taxon>
        <taxon>Mycobacteriales</taxon>
        <taxon>Corynebacteriaceae</taxon>
        <taxon>Corynebacterium</taxon>
    </lineage>
</organism>
<dbReference type="InterPro" id="IPR023365">
    <property type="entry name" value="Sortase_dom-sf"/>
</dbReference>
<feature type="active site" description="Proton donor/acceptor" evidence="2">
    <location>
        <position position="171"/>
    </location>
</feature>
<name>A0A0F6Z7J2_9CORY</name>
<keyword evidence="3" id="KW-0812">Transmembrane</keyword>
<evidence type="ECO:0000313" key="5">
    <source>
        <dbReference type="Proteomes" id="UP000034037"/>
    </source>
</evidence>
<dbReference type="InterPro" id="IPR005754">
    <property type="entry name" value="Sortase"/>
</dbReference>
<evidence type="ECO:0000313" key="4">
    <source>
        <dbReference type="EMBL" id="AKF28902.1"/>
    </source>
</evidence>
<dbReference type="InterPro" id="IPR042002">
    <property type="entry name" value="Sortase_C"/>
</dbReference>
<keyword evidence="1" id="KW-0378">Hydrolase</keyword>
<feature type="transmembrane region" description="Helical" evidence="3">
    <location>
        <begin position="270"/>
        <end position="292"/>
    </location>
</feature>
<proteinExistence type="predicted"/>
<feature type="transmembrane region" description="Helical" evidence="3">
    <location>
        <begin position="16"/>
        <end position="36"/>
    </location>
</feature>
<dbReference type="NCBIfam" id="NF033745">
    <property type="entry name" value="class_C_sortase"/>
    <property type="match status" value="1"/>
</dbReference>
<reference evidence="4 5" key="1">
    <citation type="submission" date="2015-04" db="EMBL/GenBank/DDBJ databases">
        <title>Complete Genome Sequence of Brevibacterium flavum ATCC 15168.</title>
        <authorList>
            <person name="Ahn J."/>
            <person name="Park G."/>
            <person name="Jeon W."/>
            <person name="Jang Y."/>
            <person name="Jang M."/>
            <person name="Lee H."/>
            <person name="Lee H."/>
        </authorList>
    </citation>
    <scope>NUCLEOTIDE SEQUENCE [LARGE SCALE GENOMIC DNA]</scope>
    <source>
        <strain evidence="4 5">ATCC 15168</strain>
    </source>
</reference>
<keyword evidence="5" id="KW-1185">Reference proteome</keyword>
<sequence length="301" mass="32454">MTSPHPGETRSRSGGFPWLQILAGLLIVVGMAIFLYPQTASWFNQREQSKVTAFAMSQLQQPPNNDAAFRARQFELAHQYNEALASGAVLNAGANIAVGDGVSSNDQLVYNELLNVGDNGFMGRMKYDSLGIDLPIYHGTSEETLKHGIGHLEGTSLPVGGEGTRSVLTAHRGLPEATLFNELDRAEVGDRFTVSVLDQVLTYEVTETRVISPDDTQAIMAEPGQDLITLITCTPLGINSHRILVTAERVTPTPEADIVAAAVVPDIPGFPWWAVIFGATVLVAGTYIVAAIRKRNGEVEQ</sequence>